<evidence type="ECO:0000313" key="2">
    <source>
        <dbReference type="EMBL" id="KAJ7601603.1"/>
    </source>
</evidence>
<dbReference type="AlphaFoldDB" id="A0AAD7AWK1"/>
<feature type="region of interest" description="Disordered" evidence="1">
    <location>
        <begin position="1"/>
        <end position="21"/>
    </location>
</feature>
<accession>A0AAD7AWK1</accession>
<comment type="caution">
    <text evidence="2">The sequence shown here is derived from an EMBL/GenBank/DDBJ whole genome shotgun (WGS) entry which is preliminary data.</text>
</comment>
<protein>
    <submittedName>
        <fullName evidence="2">Uncharacterized protein</fullName>
    </submittedName>
</protein>
<evidence type="ECO:0000256" key="1">
    <source>
        <dbReference type="SAM" id="MobiDB-lite"/>
    </source>
</evidence>
<organism evidence="2 3">
    <name type="scientific">Mycena rosella</name>
    <name type="common">Pink bonnet</name>
    <name type="synonym">Agaricus rosellus</name>
    <dbReference type="NCBI Taxonomy" id="1033263"/>
    <lineage>
        <taxon>Eukaryota</taxon>
        <taxon>Fungi</taxon>
        <taxon>Dikarya</taxon>
        <taxon>Basidiomycota</taxon>
        <taxon>Agaricomycotina</taxon>
        <taxon>Agaricomycetes</taxon>
        <taxon>Agaricomycetidae</taxon>
        <taxon>Agaricales</taxon>
        <taxon>Marasmiineae</taxon>
        <taxon>Mycenaceae</taxon>
        <taxon>Mycena</taxon>
    </lineage>
</organism>
<gene>
    <name evidence="2" type="ORF">B0H17DRAFT_1155238</name>
</gene>
<dbReference type="EMBL" id="JARKIE010001525">
    <property type="protein sequence ID" value="KAJ7601603.1"/>
    <property type="molecule type" value="Genomic_DNA"/>
</dbReference>
<reference evidence="2" key="1">
    <citation type="submission" date="2023-03" db="EMBL/GenBank/DDBJ databases">
        <title>Massive genome expansion in bonnet fungi (Mycena s.s.) driven by repeated elements and novel gene families across ecological guilds.</title>
        <authorList>
            <consortium name="Lawrence Berkeley National Laboratory"/>
            <person name="Harder C.B."/>
            <person name="Miyauchi S."/>
            <person name="Viragh M."/>
            <person name="Kuo A."/>
            <person name="Thoen E."/>
            <person name="Andreopoulos B."/>
            <person name="Lu D."/>
            <person name="Skrede I."/>
            <person name="Drula E."/>
            <person name="Henrissat B."/>
            <person name="Morin E."/>
            <person name="Kohler A."/>
            <person name="Barry K."/>
            <person name="LaButti K."/>
            <person name="Morin E."/>
            <person name="Salamov A."/>
            <person name="Lipzen A."/>
            <person name="Mereny Z."/>
            <person name="Hegedus B."/>
            <person name="Baldrian P."/>
            <person name="Stursova M."/>
            <person name="Weitz H."/>
            <person name="Taylor A."/>
            <person name="Grigoriev I.V."/>
            <person name="Nagy L.G."/>
            <person name="Martin F."/>
            <person name="Kauserud H."/>
        </authorList>
    </citation>
    <scope>NUCLEOTIDE SEQUENCE</scope>
    <source>
        <strain evidence="2">CBHHK067</strain>
    </source>
</reference>
<name>A0AAD7AWK1_MYCRO</name>
<evidence type="ECO:0000313" key="3">
    <source>
        <dbReference type="Proteomes" id="UP001221757"/>
    </source>
</evidence>
<sequence>MSFHHDQTTTGPSAGLDQAGRMKLRLPEVAKRGFNKPLPADAEDQAIQVIGVKQRLRLARKCSEGDSRISEPPDGTETGRVCPFDTRRNDAVPAAGTACSLSISFRLNRPQIALDRAVNLQILIEREKRRDILRHVYSAHIGCGRLQINGFGRTQMVLSGLGSGVRSGYYFNQMSGPSLNLTTLEMHFYMGKSATIFFSDDSNTAYPGRAKQTIMLDGFPRNGILFFFESVAVNLLVLGTGTEESSSRVYLSHRKDGLVKQGSGLLPAHRRLPHMNI</sequence>
<keyword evidence="3" id="KW-1185">Reference proteome</keyword>
<proteinExistence type="predicted"/>
<dbReference type="Proteomes" id="UP001221757">
    <property type="component" value="Unassembled WGS sequence"/>
</dbReference>